<feature type="region of interest" description="Disordered" evidence="2">
    <location>
        <begin position="1"/>
        <end position="22"/>
    </location>
</feature>
<dbReference type="Gene3D" id="1.10.287.1490">
    <property type="match status" value="1"/>
</dbReference>
<dbReference type="KEGG" id="pbi:103051993"/>
<keyword evidence="3" id="KW-1133">Transmembrane helix</keyword>
<accession>A0A9F2R766</accession>
<evidence type="ECO:0000256" key="1">
    <source>
        <dbReference type="SAM" id="Coils"/>
    </source>
</evidence>
<name>A0A9F2R766_PYTBI</name>
<feature type="coiled-coil region" evidence="1">
    <location>
        <begin position="149"/>
        <end position="197"/>
    </location>
</feature>
<proteinExistence type="predicted"/>
<reference evidence="5" key="1">
    <citation type="submission" date="2025-08" db="UniProtKB">
        <authorList>
            <consortium name="RefSeq"/>
        </authorList>
    </citation>
    <scope>IDENTIFICATION</scope>
    <source>
        <tissue evidence="5">Liver</tissue>
    </source>
</reference>
<dbReference type="GeneID" id="103051993"/>
<evidence type="ECO:0000256" key="2">
    <source>
        <dbReference type="SAM" id="MobiDB-lite"/>
    </source>
</evidence>
<keyword evidence="3" id="KW-0812">Transmembrane</keyword>
<dbReference type="OrthoDB" id="9046972at2759"/>
<dbReference type="Proteomes" id="UP000695026">
    <property type="component" value="Unplaced"/>
</dbReference>
<organism evidence="4 5">
    <name type="scientific">Python bivittatus</name>
    <name type="common">Burmese python</name>
    <name type="synonym">Python molurus bivittatus</name>
    <dbReference type="NCBI Taxonomy" id="176946"/>
    <lineage>
        <taxon>Eukaryota</taxon>
        <taxon>Metazoa</taxon>
        <taxon>Chordata</taxon>
        <taxon>Craniata</taxon>
        <taxon>Vertebrata</taxon>
        <taxon>Euteleostomi</taxon>
        <taxon>Lepidosauria</taxon>
        <taxon>Squamata</taxon>
        <taxon>Bifurcata</taxon>
        <taxon>Unidentata</taxon>
        <taxon>Episquamata</taxon>
        <taxon>Toxicofera</taxon>
        <taxon>Serpentes</taxon>
        <taxon>Henophidia</taxon>
        <taxon>Pythonidae</taxon>
        <taxon>Python</taxon>
    </lineage>
</organism>
<evidence type="ECO:0000313" key="4">
    <source>
        <dbReference type="Proteomes" id="UP000695026"/>
    </source>
</evidence>
<dbReference type="RefSeq" id="XP_007437947.1">
    <property type="nucleotide sequence ID" value="XM_007437885.2"/>
</dbReference>
<sequence>MGKQVPDVCGPSSPTGKWQADRKGKCCHKGKKVTLLCAVIFAFLLVFFLVFLGLYVELFSSDPVGQLSECRGELQEQAAQMRASNASLGKRVEETEGDLEKARAERDGLRAQLAATNQSLAKTSADWGSCQEQLKSLEKTVTSQVTEAVQREVEKYKLAEEQINQLKQQLSNLQQDLKDTQQKKEQQQDTINRLQEQLMNQAVGRSSGGLLLGPSTVLLLLIPAGLLL</sequence>
<protein>
    <submittedName>
        <fullName evidence="5">Autophagy-related protein 11-like</fullName>
    </submittedName>
</protein>
<feature type="transmembrane region" description="Helical" evidence="3">
    <location>
        <begin position="33"/>
        <end position="56"/>
    </location>
</feature>
<keyword evidence="1" id="KW-0175">Coiled coil</keyword>
<evidence type="ECO:0000256" key="3">
    <source>
        <dbReference type="SAM" id="Phobius"/>
    </source>
</evidence>
<feature type="region of interest" description="Disordered" evidence="2">
    <location>
        <begin position="85"/>
        <end position="105"/>
    </location>
</feature>
<evidence type="ECO:0000313" key="5">
    <source>
        <dbReference type="RefSeq" id="XP_007437947.1"/>
    </source>
</evidence>
<keyword evidence="4" id="KW-1185">Reference proteome</keyword>
<dbReference type="OMA" id="KYRICCG"/>
<gene>
    <name evidence="5" type="primary">LOC103051993</name>
</gene>
<feature type="compositionally biased region" description="Basic and acidic residues" evidence="2">
    <location>
        <begin position="90"/>
        <end position="105"/>
    </location>
</feature>
<dbReference type="AlphaFoldDB" id="A0A9F2R766"/>
<keyword evidence="3" id="KW-0472">Membrane</keyword>